<dbReference type="SUPFAM" id="SSF50692">
    <property type="entry name" value="ADC-like"/>
    <property type="match status" value="1"/>
</dbReference>
<keyword evidence="4" id="KW-0411">Iron-sulfur</keyword>
<evidence type="ECO:0000256" key="4">
    <source>
        <dbReference type="ARBA" id="ARBA00023014"/>
    </source>
</evidence>
<evidence type="ECO:0000256" key="2">
    <source>
        <dbReference type="ARBA" id="ARBA00023002"/>
    </source>
</evidence>
<dbReference type="PANTHER" id="PTHR43105">
    <property type="entry name" value="RESPIRATORY NITRATE REDUCTASE"/>
    <property type="match status" value="1"/>
</dbReference>
<dbReference type="Gene3D" id="2.40.40.20">
    <property type="match status" value="1"/>
</dbReference>
<reference evidence="7 8" key="1">
    <citation type="submission" date="2017-09" db="EMBL/GenBank/DDBJ databases">
        <title>Genomics of the genus Arcobacter.</title>
        <authorList>
            <person name="Perez-Cataluna A."/>
            <person name="Figueras M.J."/>
            <person name="Salas-Masso N."/>
        </authorList>
    </citation>
    <scope>NUCLEOTIDE SEQUENCE [LARGE SCALE GENOMIC DNA]</scope>
    <source>
        <strain evidence="7 8">DSM 18005</strain>
    </source>
</reference>
<dbReference type="InterPro" id="IPR006656">
    <property type="entry name" value="Mopterin_OxRdtase"/>
</dbReference>
<dbReference type="Gene3D" id="3.40.228.10">
    <property type="entry name" value="Dimethylsulfoxide Reductase, domain 2"/>
    <property type="match status" value="1"/>
</dbReference>
<dbReference type="GO" id="GO:0022904">
    <property type="term" value="P:respiratory electron transport chain"/>
    <property type="evidence" value="ECO:0007669"/>
    <property type="project" value="TreeGrafter"/>
</dbReference>
<evidence type="ECO:0000256" key="1">
    <source>
        <dbReference type="ARBA" id="ARBA00022723"/>
    </source>
</evidence>
<feature type="domain" description="Molybdopterin oxidoreductase" evidence="5">
    <location>
        <begin position="2"/>
        <end position="318"/>
    </location>
</feature>
<protein>
    <submittedName>
        <fullName evidence="7">Formate dehydrogenase</fullName>
    </submittedName>
</protein>
<keyword evidence="1" id="KW-0479">Metal-binding</keyword>
<accession>A0A2N1J4I3</accession>
<dbReference type="GO" id="GO:0003954">
    <property type="term" value="F:NADH dehydrogenase activity"/>
    <property type="evidence" value="ECO:0007669"/>
    <property type="project" value="TreeGrafter"/>
</dbReference>
<dbReference type="InterPro" id="IPR006657">
    <property type="entry name" value="MoPterin_dinucl-bd_dom"/>
</dbReference>
<evidence type="ECO:0000256" key="3">
    <source>
        <dbReference type="ARBA" id="ARBA00023004"/>
    </source>
</evidence>
<evidence type="ECO:0000313" key="8">
    <source>
        <dbReference type="Proteomes" id="UP000233248"/>
    </source>
</evidence>
<evidence type="ECO:0000259" key="6">
    <source>
        <dbReference type="Pfam" id="PF01568"/>
    </source>
</evidence>
<evidence type="ECO:0000259" key="5">
    <source>
        <dbReference type="Pfam" id="PF00384"/>
    </source>
</evidence>
<dbReference type="GO" id="GO:0051536">
    <property type="term" value="F:iron-sulfur cluster binding"/>
    <property type="evidence" value="ECO:0007669"/>
    <property type="project" value="UniProtKB-KW"/>
</dbReference>
<dbReference type="Pfam" id="PF00384">
    <property type="entry name" value="Molybdopterin"/>
    <property type="match status" value="1"/>
</dbReference>
<dbReference type="GO" id="GO:0016020">
    <property type="term" value="C:membrane"/>
    <property type="evidence" value="ECO:0007669"/>
    <property type="project" value="TreeGrafter"/>
</dbReference>
<keyword evidence="8" id="KW-1185">Reference proteome</keyword>
<feature type="domain" description="Molybdopterin dinucleotide-binding" evidence="6">
    <location>
        <begin position="435"/>
        <end position="540"/>
    </location>
</feature>
<proteinExistence type="predicted"/>
<dbReference type="OrthoDB" id="9757870at2"/>
<organism evidence="7 8">
    <name type="scientific">Malaciobacter halophilus</name>
    <dbReference type="NCBI Taxonomy" id="197482"/>
    <lineage>
        <taxon>Bacteria</taxon>
        <taxon>Pseudomonadati</taxon>
        <taxon>Campylobacterota</taxon>
        <taxon>Epsilonproteobacteria</taxon>
        <taxon>Campylobacterales</taxon>
        <taxon>Arcobacteraceae</taxon>
        <taxon>Malaciobacter</taxon>
    </lineage>
</organism>
<name>A0A2N1J4I3_9BACT</name>
<dbReference type="InterPro" id="IPR050123">
    <property type="entry name" value="Prok_molybdopt-oxidoreductase"/>
</dbReference>
<dbReference type="GO" id="GO:0046872">
    <property type="term" value="F:metal ion binding"/>
    <property type="evidence" value="ECO:0007669"/>
    <property type="project" value="UniProtKB-KW"/>
</dbReference>
<dbReference type="PANTHER" id="PTHR43105:SF14">
    <property type="entry name" value="FORMATE DEHYDROGENASE H"/>
    <property type="match status" value="1"/>
</dbReference>
<dbReference type="Gene3D" id="3.40.50.740">
    <property type="match status" value="1"/>
</dbReference>
<evidence type="ECO:0000313" key="7">
    <source>
        <dbReference type="EMBL" id="PKI81469.1"/>
    </source>
</evidence>
<dbReference type="AlphaFoldDB" id="A0A2N1J4I3"/>
<dbReference type="InterPro" id="IPR009010">
    <property type="entry name" value="Asp_de-COase-like_dom_sf"/>
</dbReference>
<dbReference type="EMBL" id="NXIF01000015">
    <property type="protein sequence ID" value="PKI81469.1"/>
    <property type="molecule type" value="Genomic_DNA"/>
</dbReference>
<dbReference type="Proteomes" id="UP000233248">
    <property type="component" value="Unassembled WGS sequence"/>
</dbReference>
<keyword evidence="3" id="KW-0408">Iron</keyword>
<dbReference type="SUPFAM" id="SSF53706">
    <property type="entry name" value="Formate dehydrogenase/DMSO reductase, domains 1-3"/>
    <property type="match status" value="1"/>
</dbReference>
<dbReference type="Pfam" id="PF01568">
    <property type="entry name" value="Molydop_binding"/>
    <property type="match status" value="1"/>
</dbReference>
<dbReference type="GO" id="GO:0043546">
    <property type="term" value="F:molybdopterin cofactor binding"/>
    <property type="evidence" value="ECO:0007669"/>
    <property type="project" value="InterPro"/>
</dbReference>
<keyword evidence="2" id="KW-0560">Oxidoreductase</keyword>
<gene>
    <name evidence="7" type="ORF">CP960_04130</name>
</gene>
<comment type="caution">
    <text evidence="7">The sequence shown here is derived from an EMBL/GenBank/DDBJ whole genome shotgun (WGS) entry which is preliminary data.</text>
</comment>
<sequence>MIGSNPENGHPIAAMHIQRAISRGAKLIVIDPIKTEFAQKADVFIQLPPEYNIPVINMLILHIIENNLYDKEFVEKYTHGFEYLKEAVKEYTSEKVSKMTGVDEELLIKAAEIYATSKPAAITHGMGVTHFNHGVGNVCDISNLMLITGNIGELGAGDLPLRGQQNVQGACDMGILPNIFPNLKLVTSKEAREFFEELWDCKQELSSKIGIHKTEVPDAILDGRVKLFYTIGENPVISEPNTNHFLKGISKLDFYVVQDIFLTETALKADVVLPAVSVAEKQGCYLNAERRVQLNEKTLEPKGDVKQDWEITCELAKRFDAKDFNYTTPEEIWNEVRVADPIRFKGITYKRLREINGIAWPCPSEDHPGTPSLYMDKKFFTKDKKANLVPVIFIDDKNDTQKAQEQLRKKLNLPEGYPCMVGSVDEKTDEKFPISLLTTRKVYQYTVGTMTRKSRIIEEGGDAHGPTAEINPALAKRYNLKNKDFIKVESRYGYIAVLVEITQTVPDNVMQMTFHYWEGLCNELTSSGWDYTTKTPTYKAAVRMEKISQEEYSQIMEIKKLKFKTSKIIYDDYHH</sequence>